<protein>
    <submittedName>
        <fullName evidence="2">Uncharacterized protein</fullName>
    </submittedName>
</protein>
<name>I4DLQ7_PAPXU</name>
<accession>I4DLQ7</accession>
<keyword evidence="1" id="KW-0732">Signal</keyword>
<dbReference type="AlphaFoldDB" id="I4DLQ7"/>
<evidence type="ECO:0000313" key="2">
    <source>
        <dbReference type="EMBL" id="BAM18847.1"/>
    </source>
</evidence>
<proteinExistence type="evidence at transcript level"/>
<sequence>MVGDFFVVLTSCLFIVFVNGWTVFPLPNTPYQPHATPALQSTWQKPSWYQNWNQPSAQPCVEGSTASPIIAPGSIPSPALPLIVPKKPSRSQVSVMSTDEYLTPTAVLTSPQYMSTSEPY</sequence>
<feature type="chain" id="PRO_5003688114" evidence="1">
    <location>
        <begin position="21"/>
        <end position="120"/>
    </location>
</feature>
<organism evidence="2">
    <name type="scientific">Papilio xuthus</name>
    <name type="common">Asian swallowtail butterfly</name>
    <dbReference type="NCBI Taxonomy" id="66420"/>
    <lineage>
        <taxon>Eukaryota</taxon>
        <taxon>Metazoa</taxon>
        <taxon>Ecdysozoa</taxon>
        <taxon>Arthropoda</taxon>
        <taxon>Hexapoda</taxon>
        <taxon>Insecta</taxon>
        <taxon>Pterygota</taxon>
        <taxon>Neoptera</taxon>
        <taxon>Endopterygota</taxon>
        <taxon>Lepidoptera</taxon>
        <taxon>Glossata</taxon>
        <taxon>Ditrysia</taxon>
        <taxon>Papilionoidea</taxon>
        <taxon>Papilionidae</taxon>
        <taxon>Papilioninae</taxon>
        <taxon>Papilio</taxon>
    </lineage>
</organism>
<dbReference type="EMBL" id="AK402225">
    <property type="protein sequence ID" value="BAM18847.1"/>
    <property type="molecule type" value="mRNA"/>
</dbReference>
<evidence type="ECO:0000256" key="1">
    <source>
        <dbReference type="SAM" id="SignalP"/>
    </source>
</evidence>
<reference evidence="2" key="1">
    <citation type="journal article" date="2012" name="BMC Biol.">
        <title>Comprehensive microarray-based analysis for stage-specific larval camouflage pattern-associated genes in the swallowtail butterfly, Papilio xuthus.</title>
        <authorList>
            <person name="Futahashi R."/>
            <person name="Shirataki H."/>
            <person name="Narita T."/>
            <person name="Mita K."/>
            <person name="Fujiwara H."/>
        </authorList>
    </citation>
    <scope>NUCLEOTIDE SEQUENCE</scope>
    <source>
        <tissue evidence="2">Epidermis</tissue>
    </source>
</reference>
<feature type="signal peptide" evidence="1">
    <location>
        <begin position="1"/>
        <end position="20"/>
    </location>
</feature>